<proteinExistence type="predicted"/>
<evidence type="ECO:0000313" key="2">
    <source>
        <dbReference type="Proteomes" id="UP000580856"/>
    </source>
</evidence>
<protein>
    <submittedName>
        <fullName evidence="1">Uncharacterized protein</fullName>
    </submittedName>
</protein>
<accession>A0A846QKD6</accession>
<dbReference type="RefSeq" id="WP_167940569.1">
    <property type="nucleotide sequence ID" value="NZ_JAATJA010000001.1"/>
</dbReference>
<reference evidence="1 2" key="1">
    <citation type="submission" date="2020-03" db="EMBL/GenBank/DDBJ databases">
        <title>Genomic Encyclopedia of Type Strains, Phase IV (KMG-IV): sequencing the most valuable type-strain genomes for metagenomic binning, comparative biology and taxonomic classification.</title>
        <authorList>
            <person name="Goeker M."/>
        </authorList>
    </citation>
    <scope>NUCLEOTIDE SEQUENCE [LARGE SCALE GENOMIC DNA]</scope>
    <source>
        <strain evidence="1 2">DSM 24233</strain>
    </source>
</reference>
<organism evidence="1 2">
    <name type="scientific">Desulfobaculum xiamenense</name>
    <dbReference type="NCBI Taxonomy" id="995050"/>
    <lineage>
        <taxon>Bacteria</taxon>
        <taxon>Pseudomonadati</taxon>
        <taxon>Thermodesulfobacteriota</taxon>
        <taxon>Desulfovibrionia</taxon>
        <taxon>Desulfovibrionales</taxon>
        <taxon>Desulfovibrionaceae</taxon>
        <taxon>Desulfobaculum</taxon>
    </lineage>
</organism>
<gene>
    <name evidence="1" type="ORF">GGQ74_001160</name>
</gene>
<evidence type="ECO:0000313" key="1">
    <source>
        <dbReference type="EMBL" id="NJB67520.1"/>
    </source>
</evidence>
<dbReference type="Proteomes" id="UP000580856">
    <property type="component" value="Unassembled WGS sequence"/>
</dbReference>
<keyword evidence="2" id="KW-1185">Reference proteome</keyword>
<name>A0A846QKD6_9BACT</name>
<sequence>MSDGMGHLDAVGISGSTLGCAARELEAAQLLAQCLRQFRALRMLALDGAASNTVVFSIASDALDALRAAGVGDE</sequence>
<comment type="caution">
    <text evidence="1">The sequence shown here is derived from an EMBL/GenBank/DDBJ whole genome shotgun (WGS) entry which is preliminary data.</text>
</comment>
<dbReference type="AlphaFoldDB" id="A0A846QKD6"/>
<dbReference type="EMBL" id="JAATJA010000001">
    <property type="protein sequence ID" value="NJB67520.1"/>
    <property type="molecule type" value="Genomic_DNA"/>
</dbReference>